<keyword evidence="2" id="KW-1185">Reference proteome</keyword>
<organism evidence="1 2">
    <name type="scientific">Rufibacter tibetensis</name>
    <dbReference type="NCBI Taxonomy" id="512763"/>
    <lineage>
        <taxon>Bacteria</taxon>
        <taxon>Pseudomonadati</taxon>
        <taxon>Bacteroidota</taxon>
        <taxon>Cytophagia</taxon>
        <taxon>Cytophagales</taxon>
        <taxon>Hymenobacteraceae</taxon>
        <taxon>Rufibacter</taxon>
    </lineage>
</organism>
<dbReference type="Proteomes" id="UP000061382">
    <property type="component" value="Chromosome"/>
</dbReference>
<dbReference type="RefSeq" id="WP_062545344.1">
    <property type="nucleotide sequence ID" value="NZ_CP012643.1"/>
</dbReference>
<evidence type="ECO:0008006" key="3">
    <source>
        <dbReference type="Google" id="ProtNLM"/>
    </source>
</evidence>
<dbReference type="AlphaFoldDB" id="A0A0P0CZ27"/>
<sequence>MTKKLFIGAFCFFWIGSCTQEQERKDYEVQENELANFSVISPELYPEERLEVKLNGELVVETGINTSWTHSFWKHFYYPDSIKLIEVSIYYKGEKKLEKVYRDTLMTSNSRSIIVSRTFPKGITKENYKQHGFVPMDSADRKITLVDDSVHYKNTWVY</sequence>
<dbReference type="OrthoDB" id="763453at2"/>
<dbReference type="KEGG" id="rti:DC20_19335"/>
<evidence type="ECO:0000313" key="1">
    <source>
        <dbReference type="EMBL" id="ALJ00739.1"/>
    </source>
</evidence>
<name>A0A0P0CZ27_9BACT</name>
<protein>
    <recommendedName>
        <fullName evidence="3">Lipoprotein</fullName>
    </recommendedName>
</protein>
<dbReference type="PATRIC" id="fig|512763.3.peg.4240"/>
<evidence type="ECO:0000313" key="2">
    <source>
        <dbReference type="Proteomes" id="UP000061382"/>
    </source>
</evidence>
<dbReference type="EMBL" id="CP012643">
    <property type="protein sequence ID" value="ALJ00739.1"/>
    <property type="molecule type" value="Genomic_DNA"/>
</dbReference>
<dbReference type="PROSITE" id="PS51257">
    <property type="entry name" value="PROKAR_LIPOPROTEIN"/>
    <property type="match status" value="1"/>
</dbReference>
<dbReference type="STRING" id="512763.DC20_19335"/>
<proteinExistence type="predicted"/>
<reference evidence="1 2" key="1">
    <citation type="submission" date="2015-08" db="EMBL/GenBank/DDBJ databases">
        <title>Complete genome sequence of Rufibacter tibetensis strain 1351t, a radiation-resistant bacterium from tibet plateau.</title>
        <authorList>
            <person name="Dai J."/>
        </authorList>
    </citation>
    <scope>NUCLEOTIDE SEQUENCE [LARGE SCALE GENOMIC DNA]</scope>
    <source>
        <strain evidence="1 2">1351</strain>
    </source>
</reference>
<gene>
    <name evidence="1" type="ORF">DC20_19335</name>
</gene>
<accession>A0A0P0CZ27</accession>